<gene>
    <name evidence="2" type="ORF">KQ657_003252</name>
</gene>
<feature type="compositionally biased region" description="Basic and acidic residues" evidence="1">
    <location>
        <begin position="129"/>
        <end position="142"/>
    </location>
</feature>
<feature type="compositionally biased region" description="Acidic residues" evidence="1">
    <location>
        <begin position="171"/>
        <end position="184"/>
    </location>
</feature>
<feature type="region of interest" description="Disordered" evidence="1">
    <location>
        <begin position="409"/>
        <end position="443"/>
    </location>
</feature>
<dbReference type="AlphaFoldDB" id="A0A9P7VCT3"/>
<keyword evidence="3" id="KW-1185">Reference proteome</keyword>
<dbReference type="InterPro" id="IPR025212">
    <property type="entry name" value="CAD_CENP-Q"/>
</dbReference>
<proteinExistence type="predicted"/>
<dbReference type="RefSeq" id="XP_043051034.1">
    <property type="nucleotide sequence ID" value="XM_043193982.1"/>
</dbReference>
<organism evidence="2 3">
    <name type="scientific">Scheffersomyces spartinae</name>
    <dbReference type="NCBI Taxonomy" id="45513"/>
    <lineage>
        <taxon>Eukaryota</taxon>
        <taxon>Fungi</taxon>
        <taxon>Dikarya</taxon>
        <taxon>Ascomycota</taxon>
        <taxon>Saccharomycotina</taxon>
        <taxon>Pichiomycetes</taxon>
        <taxon>Debaryomycetaceae</taxon>
        <taxon>Scheffersomyces</taxon>
    </lineage>
</organism>
<dbReference type="OrthoDB" id="4025332at2759"/>
<accession>A0A9P7VCT3</accession>
<dbReference type="GeneID" id="66116626"/>
<feature type="region of interest" description="Disordered" evidence="1">
    <location>
        <begin position="127"/>
        <end position="201"/>
    </location>
</feature>
<evidence type="ECO:0000256" key="1">
    <source>
        <dbReference type="SAM" id="MobiDB-lite"/>
    </source>
</evidence>
<reference evidence="2" key="1">
    <citation type="submission" date="2021-03" db="EMBL/GenBank/DDBJ databases">
        <authorList>
            <person name="Palmer J.M."/>
        </authorList>
    </citation>
    <scope>NUCLEOTIDE SEQUENCE</scope>
    <source>
        <strain evidence="2">ARV_011</strain>
    </source>
</reference>
<dbReference type="EMBL" id="JAHMUF010000003">
    <property type="protein sequence ID" value="KAG7195489.1"/>
    <property type="molecule type" value="Genomic_DNA"/>
</dbReference>
<evidence type="ECO:0000313" key="3">
    <source>
        <dbReference type="Proteomes" id="UP000790833"/>
    </source>
</evidence>
<dbReference type="Pfam" id="PF13094">
    <property type="entry name" value="CENP-Q"/>
    <property type="match status" value="1"/>
</dbReference>
<sequence length="488" mass="55266">MDGQVEINDDQDEGFTVTRRLNIQLTGVGGDFSQNSASQKGQGSQTHDKLIKLYGMAGRRHFLKVLQVILKKQLEIVCSELLKLDVDLSKQVESQVKLYWVRLIDRFWNVHGDKPTHTQTQTQITQAMEDDKRTVSLSDKSEPQLFLPEDSSSEDGSTIGNEDESNKEKEIDVEEASATEEATEEANSATQEATASTQEVTISTIDTQVESTGISENEEAPVTSETGSFSITNERTQKKVPAKLIDALWDPLETPSLNAVENILYISMNRTLENLENTINSKEVSALTRKSTQKKYQDAKVSLTRNWLDSNDPKSFMSRLRMTKLPSKTVLVGGKRSESELDPMLMYDRLRRQRQVMETYLLAEMNQLHELERTYKKLETLYQLDSKYLNDYKRIVEVDTKRMATEITNNRQQLGVSGMADSSNSRSLSNKKLKGRSKSAFSPETDKDVQDILHLFQSKLVKDKAPHSLSELSQKIDKVFSILFKEGS</sequence>
<protein>
    <submittedName>
        <fullName evidence="2">Uncharacterized protein</fullName>
    </submittedName>
</protein>
<dbReference type="Proteomes" id="UP000790833">
    <property type="component" value="Unassembled WGS sequence"/>
</dbReference>
<name>A0A9P7VCT3_9ASCO</name>
<feature type="compositionally biased region" description="Low complexity" evidence="1">
    <location>
        <begin position="185"/>
        <end position="199"/>
    </location>
</feature>
<comment type="caution">
    <text evidence="2">The sequence shown here is derived from an EMBL/GenBank/DDBJ whole genome shotgun (WGS) entry which is preliminary data.</text>
</comment>
<evidence type="ECO:0000313" key="2">
    <source>
        <dbReference type="EMBL" id="KAG7195489.1"/>
    </source>
</evidence>